<dbReference type="RefSeq" id="XP_002504423.1">
    <property type="nucleotide sequence ID" value="XM_002504377.1"/>
</dbReference>
<evidence type="ECO:0000259" key="8">
    <source>
        <dbReference type="SMART" id="SM00245"/>
    </source>
</evidence>
<sequence length="1249" mass="134785">MPSRAPGDDRPSPQGYYRWPALHGDVLVFVCEDDLWRCDVAGGVATRITDAPGPVLAPLVSRDGTRVAFTVQQDACQEIYVVSTRGGPVTQVTHAGAERTRVACWSADDTRLFFASSAGQSFVDADELWCVDIGGGDDDDGERGTSRRGRIVEPRRCGFGPVHDACVRPSGGDSPGGDASSGAPLLVARNSEDTAAAHWKGYRGGCGGSLWLDPRGDGRRFVRLDVSLEGAGVSDGASGVNVGSVAWAVDGRITLVGDDGGGRSNLYSFDAADAVARAHASPDAAAAPSASSVKVAYVSGGRLFTSVLGDGPTGSWGPVVGTEVLVEWRGSRAGRERRAVDAEDYVDGWSIHPEGLTMLANVRGRMFSMGLWDGPALEYEPPRCRLGRYLWDGRRVAMVTDASGEDDVEIHSEDGDFRKRRLCIPPAVLGRVDEMVSSPESPLIAVVNHRARLLIIDAETGKVRTADFSDEAGGVGDLAWSPCGNWLAYTRYDDPERSRVRILDARSGEVRDATAPVLGDCAPSWDPSGNFLYFLSARELEPMYDSGRFGLSFHGIHRPHAIALRADVPNPLLRELRPPHDSESSSGGSDYEDTESDTDDDDDYDTDDTDADAPEPIEIDFDGISGRIVALPMPAGRYGSLTALDDGKFMVIRYPARRGGRVGLDAPYYDSDASDSDTDDEGGGGGGSGGALLRFDVRQLKTCVLIDDGVRSVELSMDRRSMLVEKRDDYGCVDDGEDVDDTAPNRRSGLIDIDGRLDVVVDPGAEWAQMLGETWRRLRDEWWHPGMRFGDDSGVCDWPHVLQRYTKVLPRVTSRHELADMMRDMVAELRSSHVSVYTGDVGEHRRRRAHSPGHLGADFTWDPSVRGYVVAKIVEGDVWDEHTGGALRKPGVNVAVGDVLTHVNRVRLTSEVGPSVALVGKGGAEVLLTFTAGDGPRRPLGASMEFGAGGALAQRIAALDARYRDAIRDRTKRVDVLGKGLVGYLRLPDMERTGYSEFWRHFPHEVRKGALVVDLRGNLGGHISELLLAKLAQRPLAWDVPRRGSPTVYPSHASGAVVALVDENTGSDAELAAEAFRRLGLGRVVGARTWGGLLTTSDSFKLVDGSEVSMPQQAVAMPPAGGVDSGRHPEIANGIENRGVVPDVEVANAPHDYATDADPQLDAAVREALALLAANPPARFDNTSRTTDEDEARAAAAERAHVGPGGSRWPFKTYAPYPEDGDEEEEEVHERFPERERRKKLPKGAKGKR</sequence>
<dbReference type="InterPro" id="IPR029414">
    <property type="entry name" value="Tricorn_PDZ"/>
</dbReference>
<dbReference type="AlphaFoldDB" id="C1ED24"/>
<feature type="region of interest" description="Disordered" evidence="7">
    <location>
        <begin position="572"/>
        <end position="618"/>
    </location>
</feature>
<dbReference type="GO" id="GO:0008236">
    <property type="term" value="F:serine-type peptidase activity"/>
    <property type="evidence" value="ECO:0007669"/>
    <property type="project" value="UniProtKB-KW"/>
</dbReference>
<dbReference type="SUPFAM" id="SSF52096">
    <property type="entry name" value="ClpP/crotonase"/>
    <property type="match status" value="1"/>
</dbReference>
<dbReference type="EMBL" id="CP001329">
    <property type="protein sequence ID" value="ACO65681.1"/>
    <property type="molecule type" value="Genomic_DNA"/>
</dbReference>
<evidence type="ECO:0000256" key="1">
    <source>
        <dbReference type="ARBA" id="ARBA00004496"/>
    </source>
</evidence>
<dbReference type="Pfam" id="PF14685">
    <property type="entry name" value="PDZ_Tricorn"/>
    <property type="match status" value="1"/>
</dbReference>
<protein>
    <recommendedName>
        <fullName evidence="8">Tail specific protease domain-containing protein</fullName>
    </recommendedName>
</protein>
<evidence type="ECO:0000313" key="9">
    <source>
        <dbReference type="EMBL" id="ACO65681.1"/>
    </source>
</evidence>
<dbReference type="GO" id="GO:0006508">
    <property type="term" value="P:proteolysis"/>
    <property type="evidence" value="ECO:0007669"/>
    <property type="project" value="UniProtKB-KW"/>
</dbReference>
<dbReference type="OMA" id="YLHVPDM"/>
<dbReference type="InterPro" id="IPR036034">
    <property type="entry name" value="PDZ_sf"/>
</dbReference>
<dbReference type="Pfam" id="PF14684">
    <property type="entry name" value="Tricorn_C1"/>
    <property type="match status" value="1"/>
</dbReference>
<keyword evidence="5" id="KW-0378">Hydrolase</keyword>
<dbReference type="InParanoid" id="C1ED24"/>
<dbReference type="SUPFAM" id="SSF82171">
    <property type="entry name" value="DPP6 N-terminal domain-like"/>
    <property type="match status" value="1"/>
</dbReference>
<organism evidence="9 10">
    <name type="scientific">Micromonas commoda (strain RCC299 / NOUM17 / CCMP2709)</name>
    <name type="common">Picoplanktonic green alga</name>
    <dbReference type="NCBI Taxonomy" id="296587"/>
    <lineage>
        <taxon>Eukaryota</taxon>
        <taxon>Viridiplantae</taxon>
        <taxon>Chlorophyta</taxon>
        <taxon>Mamiellophyceae</taxon>
        <taxon>Mamiellales</taxon>
        <taxon>Mamiellaceae</taxon>
        <taxon>Micromonas</taxon>
    </lineage>
</organism>
<dbReference type="Gene3D" id="2.130.10.10">
    <property type="entry name" value="YVTN repeat-like/Quinoprotein amine dehydrogenase"/>
    <property type="match status" value="1"/>
</dbReference>
<feature type="compositionally biased region" description="Basic residues" evidence="7">
    <location>
        <begin position="1237"/>
        <end position="1249"/>
    </location>
</feature>
<feature type="compositionally biased region" description="Acidic residues" evidence="7">
    <location>
        <begin position="672"/>
        <end position="682"/>
    </location>
</feature>
<feature type="compositionally biased region" description="Basic and acidic residues" evidence="7">
    <location>
        <begin position="574"/>
        <end position="583"/>
    </location>
</feature>
<dbReference type="eggNOG" id="ENOG502S42J">
    <property type="taxonomic scope" value="Eukaryota"/>
</dbReference>
<dbReference type="PANTHER" id="PTHR43253:SF1">
    <property type="entry name" value="TRICORN PROTEASE HOMOLOG 2-RELATED"/>
    <property type="match status" value="1"/>
</dbReference>
<dbReference type="KEGG" id="mis:MICPUN_85224"/>
<evidence type="ECO:0000256" key="6">
    <source>
        <dbReference type="ARBA" id="ARBA00022825"/>
    </source>
</evidence>
<dbReference type="Gene3D" id="3.30.750.44">
    <property type="match status" value="1"/>
</dbReference>
<evidence type="ECO:0000256" key="3">
    <source>
        <dbReference type="ARBA" id="ARBA00022490"/>
    </source>
</evidence>
<dbReference type="GeneID" id="8246613"/>
<evidence type="ECO:0000313" key="10">
    <source>
        <dbReference type="Proteomes" id="UP000002009"/>
    </source>
</evidence>
<comment type="subcellular location">
    <subcellularLocation>
        <location evidence="1">Cytoplasm</location>
    </subcellularLocation>
</comment>
<keyword evidence="6" id="KW-0720">Serine protease</keyword>
<dbReference type="Gene3D" id="3.90.226.10">
    <property type="entry name" value="2-enoyl-CoA Hydratase, Chain A, domain 1"/>
    <property type="match status" value="1"/>
</dbReference>
<dbReference type="OrthoDB" id="43744at2759"/>
<keyword evidence="10" id="KW-1185">Reference proteome</keyword>
<accession>C1ED24</accession>
<dbReference type="InterPro" id="IPR029045">
    <property type="entry name" value="ClpP/crotonase-like_dom_sf"/>
</dbReference>
<dbReference type="SUPFAM" id="SSF69304">
    <property type="entry name" value="Tricorn protease N-terminal domain"/>
    <property type="match status" value="1"/>
</dbReference>
<dbReference type="InterPro" id="IPR005151">
    <property type="entry name" value="Tail-specific_protease"/>
</dbReference>
<dbReference type="Pfam" id="PF26549">
    <property type="entry name" value="Tricorn_N"/>
    <property type="match status" value="1"/>
</dbReference>
<dbReference type="Proteomes" id="UP000002009">
    <property type="component" value="Chromosome 9"/>
</dbReference>
<dbReference type="CDD" id="cd07562">
    <property type="entry name" value="Peptidase_S41_TRI"/>
    <property type="match status" value="1"/>
</dbReference>
<keyword evidence="4" id="KW-0645">Protease</keyword>
<dbReference type="Gene3D" id="2.120.10.60">
    <property type="entry name" value="Tricorn protease N-terminal domain"/>
    <property type="match status" value="1"/>
</dbReference>
<dbReference type="Gene3D" id="2.30.42.10">
    <property type="match status" value="1"/>
</dbReference>
<feature type="compositionally biased region" description="Acidic residues" evidence="7">
    <location>
        <begin position="590"/>
        <end position="618"/>
    </location>
</feature>
<evidence type="ECO:0000256" key="4">
    <source>
        <dbReference type="ARBA" id="ARBA00022670"/>
    </source>
</evidence>
<proteinExistence type="inferred from homology"/>
<evidence type="ECO:0000256" key="7">
    <source>
        <dbReference type="SAM" id="MobiDB-lite"/>
    </source>
</evidence>
<evidence type="ECO:0000256" key="2">
    <source>
        <dbReference type="ARBA" id="ARBA00008524"/>
    </source>
</evidence>
<dbReference type="InterPro" id="IPR015943">
    <property type="entry name" value="WD40/YVTN_repeat-like_dom_sf"/>
</dbReference>
<reference evidence="9 10" key="1">
    <citation type="journal article" date="2009" name="Science">
        <title>Green evolution and dynamic adaptations revealed by genomes of the marine picoeukaryotes Micromonas.</title>
        <authorList>
            <person name="Worden A.Z."/>
            <person name="Lee J.H."/>
            <person name="Mock T."/>
            <person name="Rouze P."/>
            <person name="Simmons M.P."/>
            <person name="Aerts A.L."/>
            <person name="Allen A.E."/>
            <person name="Cuvelier M.L."/>
            <person name="Derelle E."/>
            <person name="Everett M.V."/>
            <person name="Foulon E."/>
            <person name="Grimwood J."/>
            <person name="Gundlach H."/>
            <person name="Henrissat B."/>
            <person name="Napoli C."/>
            <person name="McDonald S.M."/>
            <person name="Parker M.S."/>
            <person name="Rombauts S."/>
            <person name="Salamov A."/>
            <person name="Von Dassow P."/>
            <person name="Badger J.H."/>
            <person name="Coutinho P.M."/>
            <person name="Demir E."/>
            <person name="Dubchak I."/>
            <person name="Gentemann C."/>
            <person name="Eikrem W."/>
            <person name="Gready J.E."/>
            <person name="John U."/>
            <person name="Lanier W."/>
            <person name="Lindquist E.A."/>
            <person name="Lucas S."/>
            <person name="Mayer K.F."/>
            <person name="Moreau H."/>
            <person name="Not F."/>
            <person name="Otillar R."/>
            <person name="Panaud O."/>
            <person name="Pangilinan J."/>
            <person name="Paulsen I."/>
            <person name="Piegu B."/>
            <person name="Poliakov A."/>
            <person name="Robbens S."/>
            <person name="Schmutz J."/>
            <person name="Toulza E."/>
            <person name="Wyss T."/>
            <person name="Zelensky A."/>
            <person name="Zhou K."/>
            <person name="Armbrust E.V."/>
            <person name="Bhattacharya D."/>
            <person name="Goodenough U.W."/>
            <person name="Van de Peer Y."/>
            <person name="Grigoriev I.V."/>
        </authorList>
    </citation>
    <scope>NUCLEOTIDE SEQUENCE [LARGE SCALE GENOMIC DNA]</scope>
    <source>
        <strain evidence="10">RCC299 / NOUM17</strain>
    </source>
</reference>
<dbReference type="InterPro" id="IPR028204">
    <property type="entry name" value="Tricorn_C1"/>
</dbReference>
<dbReference type="PANTHER" id="PTHR43253">
    <property type="entry name" value="TRICORN PROTEASE HOMOLOG 2-RELATED"/>
    <property type="match status" value="1"/>
</dbReference>
<keyword evidence="3" id="KW-0963">Cytoplasm</keyword>
<dbReference type="Pfam" id="PF26550">
    <property type="entry name" value="Tricorn_2nd"/>
    <property type="match status" value="1"/>
</dbReference>
<name>C1ED24_MICCC</name>
<feature type="compositionally biased region" description="Basic and acidic residues" evidence="7">
    <location>
        <begin position="1192"/>
        <end position="1201"/>
    </location>
</feature>
<gene>
    <name evidence="9" type="ORF">MICPUN_85224</name>
</gene>
<comment type="similarity">
    <text evidence="2">Belongs to the peptidase S41B family.</text>
</comment>
<evidence type="ECO:0000256" key="5">
    <source>
        <dbReference type="ARBA" id="ARBA00022801"/>
    </source>
</evidence>
<feature type="domain" description="Tail specific protease" evidence="8">
    <location>
        <begin position="951"/>
        <end position="1147"/>
    </location>
</feature>
<dbReference type="GO" id="GO:0005737">
    <property type="term" value="C:cytoplasm"/>
    <property type="evidence" value="ECO:0007669"/>
    <property type="project" value="UniProtKB-SubCell"/>
</dbReference>
<feature type="region of interest" description="Disordered" evidence="7">
    <location>
        <begin position="1177"/>
        <end position="1249"/>
    </location>
</feature>
<dbReference type="InterPro" id="IPR012393">
    <property type="entry name" value="Tricorn_protease"/>
</dbReference>
<dbReference type="SUPFAM" id="SSF50156">
    <property type="entry name" value="PDZ domain-like"/>
    <property type="match status" value="1"/>
</dbReference>
<dbReference type="SMART" id="SM00245">
    <property type="entry name" value="TSPc"/>
    <property type="match status" value="1"/>
</dbReference>
<feature type="region of interest" description="Disordered" evidence="7">
    <location>
        <begin position="667"/>
        <end position="687"/>
    </location>
</feature>
<dbReference type="Pfam" id="PF03572">
    <property type="entry name" value="Peptidase_S41"/>
    <property type="match status" value="1"/>
</dbReference>